<dbReference type="EMBL" id="AGJL01000003">
    <property type="protein sequence ID" value="EHP89158.1"/>
    <property type="molecule type" value="Genomic_DNA"/>
</dbReference>
<name>H1KWP3_9EURY</name>
<dbReference type="AlphaFoldDB" id="H1KWP3"/>
<dbReference type="Proteomes" id="UP000003706">
    <property type="component" value="Unassembled WGS sequence"/>
</dbReference>
<organism evidence="1 2">
    <name type="scientific">Methanotorris formicicus Mc-S-70</name>
    <dbReference type="NCBI Taxonomy" id="647171"/>
    <lineage>
        <taxon>Archaea</taxon>
        <taxon>Methanobacteriati</taxon>
        <taxon>Methanobacteriota</taxon>
        <taxon>Methanomada group</taxon>
        <taxon>Methanococci</taxon>
        <taxon>Methanococcales</taxon>
        <taxon>Methanocaldococcaceae</taxon>
        <taxon>Methanotorris</taxon>
    </lineage>
</organism>
<gene>
    <name evidence="1" type="ORF">MetfoDRAFT_0216</name>
</gene>
<evidence type="ECO:0000313" key="2">
    <source>
        <dbReference type="Proteomes" id="UP000003706"/>
    </source>
</evidence>
<accession>H1KWP3</accession>
<protein>
    <submittedName>
        <fullName evidence="1">Uncharacterized protein</fullName>
    </submittedName>
</protein>
<comment type="caution">
    <text evidence="1">The sequence shown here is derived from an EMBL/GenBank/DDBJ whole genome shotgun (WGS) entry which is preliminary data.</text>
</comment>
<sequence>MERKKRYLEKLEKFEEEYYFIKEHKIEDEVTKRALLYSVSHSHSLS</sequence>
<dbReference type="STRING" id="647171.MetfoDRAFT_0216"/>
<proteinExistence type="predicted"/>
<reference evidence="1 2" key="1">
    <citation type="submission" date="2011-09" db="EMBL/GenBank/DDBJ databases">
        <title>The draft genome of Methanotorris formicicus Mc-S-70.</title>
        <authorList>
            <consortium name="US DOE Joint Genome Institute (JGI-PGF)"/>
            <person name="Lucas S."/>
            <person name="Han J."/>
            <person name="Lapidus A."/>
            <person name="Cheng J.-F."/>
            <person name="Goodwin L."/>
            <person name="Pitluck S."/>
            <person name="Peters L."/>
            <person name="Land M.L."/>
            <person name="Hauser L."/>
            <person name="Sieprawska-Lupa M."/>
            <person name="Takai K."/>
            <person name="Miyazaki J."/>
            <person name="Whitman W."/>
            <person name="Woyke T.J."/>
        </authorList>
    </citation>
    <scope>NUCLEOTIDE SEQUENCE [LARGE SCALE GENOMIC DNA]</scope>
    <source>
        <strain evidence="1 2">Mc-S-70</strain>
    </source>
</reference>
<keyword evidence="2" id="KW-1185">Reference proteome</keyword>
<dbReference type="RefSeq" id="WP_007043662.1">
    <property type="nucleotide sequence ID" value="NZ_AGJL01000003.1"/>
</dbReference>
<evidence type="ECO:0000313" key="1">
    <source>
        <dbReference type="EMBL" id="EHP89158.1"/>
    </source>
</evidence>